<sequence length="225" mass="24571">MTQKKANKRYVSPAGAAIWPRLNAPDTKYNADGEFSAKLAMEESDADTQAFIKKLTAIRDEAFEQFKSENPKHKKAALADFFASETDDEGDETGRVTFNFKMKHKIKAKKTGKVYTMVPTIVNSKKEVLKNPPNIGGGSLLKVSFEAVPYFAAADKKFGISLRMVGVQIIKLVEFGGASRAADDFDEEDGDDIADGADRPSDDDDSDDSEDDSDSDGDDGDDGDY</sequence>
<dbReference type="InterPro" id="IPR012340">
    <property type="entry name" value="NA-bd_OB-fold"/>
</dbReference>
<dbReference type="Pfam" id="PF21265">
    <property type="entry name" value="SBB_T7"/>
    <property type="match status" value="1"/>
</dbReference>
<protein>
    <recommendedName>
        <fullName evidence="2">Single-stranded DNA-binding protein BPT7 domain-containing protein</fullName>
    </recommendedName>
</protein>
<dbReference type="EMBL" id="JACHNL010000002">
    <property type="protein sequence ID" value="MBB4722624.1"/>
    <property type="molecule type" value="Genomic_DNA"/>
</dbReference>
<feature type="compositionally biased region" description="Acidic residues" evidence="1">
    <location>
        <begin position="184"/>
        <end position="225"/>
    </location>
</feature>
<comment type="caution">
    <text evidence="3">The sequence shown here is derived from an EMBL/GenBank/DDBJ whole genome shotgun (WGS) entry which is preliminary data.</text>
</comment>
<proteinExistence type="predicted"/>
<feature type="region of interest" description="Disordered" evidence="1">
    <location>
        <begin position="181"/>
        <end position="225"/>
    </location>
</feature>
<dbReference type="Gene3D" id="2.40.50.140">
    <property type="entry name" value="Nucleic acid-binding proteins"/>
    <property type="match status" value="1"/>
</dbReference>
<dbReference type="Proteomes" id="UP000576603">
    <property type="component" value="Unassembled WGS sequence"/>
</dbReference>
<dbReference type="InterPro" id="IPR049476">
    <property type="entry name" value="SBB_BPT7"/>
</dbReference>
<accession>A0AAW3U277</accession>
<gene>
    <name evidence="3" type="ORF">FHY32_000942</name>
</gene>
<name>A0AAW3U277_XANEU</name>
<dbReference type="SUPFAM" id="SSF50249">
    <property type="entry name" value="Nucleic acid-binding proteins"/>
    <property type="match status" value="1"/>
</dbReference>
<dbReference type="AlphaFoldDB" id="A0AAW3U277"/>
<evidence type="ECO:0000256" key="1">
    <source>
        <dbReference type="SAM" id="MobiDB-lite"/>
    </source>
</evidence>
<evidence type="ECO:0000259" key="2">
    <source>
        <dbReference type="Pfam" id="PF21265"/>
    </source>
</evidence>
<dbReference type="RefSeq" id="WP_184420219.1">
    <property type="nucleotide sequence ID" value="NZ_JACHNK010000002.1"/>
</dbReference>
<evidence type="ECO:0000313" key="3">
    <source>
        <dbReference type="EMBL" id="MBB4722624.1"/>
    </source>
</evidence>
<organism evidence="3 4">
    <name type="scientific">Xanthomonas euvesicatoria</name>
    <dbReference type="NCBI Taxonomy" id="456327"/>
    <lineage>
        <taxon>Bacteria</taxon>
        <taxon>Pseudomonadati</taxon>
        <taxon>Pseudomonadota</taxon>
        <taxon>Gammaproteobacteria</taxon>
        <taxon>Lysobacterales</taxon>
        <taxon>Lysobacteraceae</taxon>
        <taxon>Xanthomonas</taxon>
    </lineage>
</organism>
<evidence type="ECO:0000313" key="4">
    <source>
        <dbReference type="Proteomes" id="UP000576603"/>
    </source>
</evidence>
<reference evidence="3 4" key="1">
    <citation type="submission" date="2020-08" db="EMBL/GenBank/DDBJ databases">
        <title>Studying the diversity of plant-associated saprophytic bacteria and their role in host health and plant-pathogen interactions.</title>
        <authorList>
            <person name="Potnis N."/>
        </authorList>
    </citation>
    <scope>NUCLEOTIDE SEQUENCE [LARGE SCALE GENOMIC DNA]</scope>
    <source>
        <strain evidence="3 4">CFBP 7922</strain>
    </source>
</reference>
<feature type="domain" description="Single-stranded DNA-binding protein BPT7" evidence="2">
    <location>
        <begin position="22"/>
        <end position="172"/>
    </location>
</feature>